<proteinExistence type="predicted"/>
<organism evidence="1 2">
    <name type="scientific">Cavenderia fasciculata</name>
    <name type="common">Slime mold</name>
    <name type="synonym">Dictyostelium fasciculatum</name>
    <dbReference type="NCBI Taxonomy" id="261658"/>
    <lineage>
        <taxon>Eukaryota</taxon>
        <taxon>Amoebozoa</taxon>
        <taxon>Evosea</taxon>
        <taxon>Eumycetozoa</taxon>
        <taxon>Dictyostelia</taxon>
        <taxon>Acytosteliales</taxon>
        <taxon>Cavenderiaceae</taxon>
        <taxon>Cavenderia</taxon>
    </lineage>
</organism>
<dbReference type="EMBL" id="GL883027">
    <property type="protein sequence ID" value="EGG14763.1"/>
    <property type="molecule type" value="Genomic_DNA"/>
</dbReference>
<dbReference type="GeneID" id="14866853"/>
<dbReference type="Proteomes" id="UP000007797">
    <property type="component" value="Unassembled WGS sequence"/>
</dbReference>
<sequence length="41" mass="4748">MKRVGLNDPPFGKRPAPVRYRLGTDFSWWSVPTGHNFPSYL</sequence>
<dbReference type="AlphaFoldDB" id="F4QAZ1"/>
<keyword evidence="2" id="KW-1185">Reference proteome</keyword>
<reference evidence="2" key="1">
    <citation type="journal article" date="2011" name="Genome Res.">
        <title>Phylogeny-wide analysis of social amoeba genomes highlights ancient origins for complex intercellular communication.</title>
        <authorList>
            <person name="Heidel A.J."/>
            <person name="Lawal H.M."/>
            <person name="Felder M."/>
            <person name="Schilde C."/>
            <person name="Helps N.R."/>
            <person name="Tunggal B."/>
            <person name="Rivero F."/>
            <person name="John U."/>
            <person name="Schleicher M."/>
            <person name="Eichinger L."/>
            <person name="Platzer M."/>
            <person name="Noegel A.A."/>
            <person name="Schaap P."/>
            <person name="Gloeckner G."/>
        </authorList>
    </citation>
    <scope>NUCLEOTIDE SEQUENCE [LARGE SCALE GENOMIC DNA]</scope>
    <source>
        <strain evidence="2">SH3</strain>
    </source>
</reference>
<name>F4QAZ1_CACFS</name>
<dbReference type="RefSeq" id="XP_004351279.1">
    <property type="nucleotide sequence ID" value="XM_004351227.1"/>
</dbReference>
<evidence type="ECO:0000313" key="2">
    <source>
        <dbReference type="Proteomes" id="UP000007797"/>
    </source>
</evidence>
<protein>
    <submittedName>
        <fullName evidence="1">Uncharacterized protein</fullName>
    </submittedName>
</protein>
<dbReference type="KEGG" id="dfa:DFA_10636"/>
<gene>
    <name evidence="1" type="ORF">DFA_10636</name>
</gene>
<evidence type="ECO:0000313" key="1">
    <source>
        <dbReference type="EMBL" id="EGG14763.1"/>
    </source>
</evidence>
<accession>F4QAZ1</accession>